<keyword evidence="7 8" id="KW-0408">Iron</keyword>
<evidence type="ECO:0000256" key="4">
    <source>
        <dbReference type="ARBA" id="ARBA00022723"/>
    </source>
</evidence>
<keyword evidence="6" id="KW-0560">Oxidoreductase</keyword>
<evidence type="ECO:0000256" key="8">
    <source>
        <dbReference type="PROSITE-ProRule" id="PRU00433"/>
    </source>
</evidence>
<dbReference type="GO" id="GO:0016020">
    <property type="term" value="C:membrane"/>
    <property type="evidence" value="ECO:0007669"/>
    <property type="project" value="InterPro"/>
</dbReference>
<dbReference type="InterPro" id="IPR018391">
    <property type="entry name" value="PQQ_b-propeller_rpt"/>
</dbReference>
<comment type="similarity">
    <text evidence="2">Belongs to the bacterial PQQ dehydrogenase family.</text>
</comment>
<dbReference type="PROSITE" id="PS51007">
    <property type="entry name" value="CYTC"/>
    <property type="match status" value="1"/>
</dbReference>
<dbReference type="Pfam" id="PF01011">
    <property type="entry name" value="PQQ"/>
    <property type="match status" value="2"/>
</dbReference>
<dbReference type="GO" id="GO:0008876">
    <property type="term" value="F:quinoprotein glucose dehydrogenase activity"/>
    <property type="evidence" value="ECO:0007669"/>
    <property type="project" value="TreeGrafter"/>
</dbReference>
<comment type="caution">
    <text evidence="11">The sequence shown here is derived from an EMBL/GenBank/DDBJ whole genome shotgun (WGS) entry which is preliminary data.</text>
</comment>
<name>A0A917M1E2_9BACT</name>
<reference evidence="11" key="2">
    <citation type="submission" date="2020-09" db="EMBL/GenBank/DDBJ databases">
        <authorList>
            <person name="Sun Q."/>
            <person name="Zhou Y."/>
        </authorList>
    </citation>
    <scope>NUCLEOTIDE SEQUENCE</scope>
    <source>
        <strain evidence="11">CGMCC 1.12997</strain>
    </source>
</reference>
<feature type="domain" description="Cytochrome c" evidence="10">
    <location>
        <begin position="477"/>
        <end position="553"/>
    </location>
</feature>
<dbReference type="SMART" id="SM00564">
    <property type="entry name" value="PQQ"/>
    <property type="match status" value="6"/>
</dbReference>
<dbReference type="GO" id="GO:0020037">
    <property type="term" value="F:heme binding"/>
    <property type="evidence" value="ECO:0007669"/>
    <property type="project" value="InterPro"/>
</dbReference>
<evidence type="ECO:0000256" key="3">
    <source>
        <dbReference type="ARBA" id="ARBA00022617"/>
    </source>
</evidence>
<evidence type="ECO:0000313" key="12">
    <source>
        <dbReference type="Proteomes" id="UP000647241"/>
    </source>
</evidence>
<dbReference type="Gene3D" id="2.140.10.10">
    <property type="entry name" value="Quinoprotein alcohol dehydrogenase-like superfamily"/>
    <property type="match status" value="2"/>
</dbReference>
<evidence type="ECO:0000256" key="9">
    <source>
        <dbReference type="SAM" id="MobiDB-lite"/>
    </source>
</evidence>
<dbReference type="AlphaFoldDB" id="A0A917M1E2"/>
<keyword evidence="4 8" id="KW-0479">Metal-binding</keyword>
<gene>
    <name evidence="11" type="ORF">GCM10011585_11640</name>
</gene>
<dbReference type="InterPro" id="IPR017511">
    <property type="entry name" value="PQQ_mDH"/>
</dbReference>
<evidence type="ECO:0000256" key="1">
    <source>
        <dbReference type="ARBA" id="ARBA00001931"/>
    </source>
</evidence>
<accession>A0A917M1E2</accession>
<dbReference type="Pfam" id="PF13442">
    <property type="entry name" value="Cytochrome_CBB3"/>
    <property type="match status" value="1"/>
</dbReference>
<organism evidence="11 12">
    <name type="scientific">Edaphobacter dinghuensis</name>
    <dbReference type="NCBI Taxonomy" id="1560005"/>
    <lineage>
        <taxon>Bacteria</taxon>
        <taxon>Pseudomonadati</taxon>
        <taxon>Acidobacteriota</taxon>
        <taxon>Terriglobia</taxon>
        <taxon>Terriglobales</taxon>
        <taxon>Acidobacteriaceae</taxon>
        <taxon>Edaphobacter</taxon>
    </lineage>
</organism>
<protein>
    <recommendedName>
        <fullName evidence="10">Cytochrome c domain-containing protein</fullName>
    </recommendedName>
</protein>
<keyword evidence="5" id="KW-0732">Signal</keyword>
<comment type="cofactor">
    <cofactor evidence="1">
        <name>pyrroloquinoline quinone</name>
        <dbReference type="ChEBI" id="CHEBI:58442"/>
    </cofactor>
</comment>
<reference evidence="11" key="1">
    <citation type="journal article" date="2014" name="Int. J. Syst. Evol. Microbiol.">
        <title>Complete genome sequence of Corynebacterium casei LMG S-19264T (=DSM 44701T), isolated from a smear-ripened cheese.</title>
        <authorList>
            <consortium name="US DOE Joint Genome Institute (JGI-PGF)"/>
            <person name="Walter F."/>
            <person name="Albersmeier A."/>
            <person name="Kalinowski J."/>
            <person name="Ruckert C."/>
        </authorList>
    </citation>
    <scope>NUCLEOTIDE SEQUENCE</scope>
    <source>
        <strain evidence="11">CGMCC 1.12997</strain>
    </source>
</reference>
<dbReference type="SUPFAM" id="SSF50998">
    <property type="entry name" value="Quinoprotein alcohol dehydrogenase-like"/>
    <property type="match status" value="1"/>
</dbReference>
<dbReference type="Proteomes" id="UP000647241">
    <property type="component" value="Unassembled WGS sequence"/>
</dbReference>
<dbReference type="InterPro" id="IPR002372">
    <property type="entry name" value="PQQ_rpt_dom"/>
</dbReference>
<evidence type="ECO:0000256" key="5">
    <source>
        <dbReference type="ARBA" id="ARBA00022729"/>
    </source>
</evidence>
<sequence>MRIRSWAAVTVFTLFGMALWQVQARQANVVAAASRGSEATARDWPVYNGGVNGDHYSPLTQINRSNVSRLKVAWTFDMHEKGGLQTNPLVIGRILYAYTPSQKVIALDGATGKVIWTFSPEMPGGQPTRGLSYWTDGKESILFAGALTNLYALDPATGKLIPTFGDQGKIDLRKGLAEGDYTGVYLAPTTPGLVFKDMIIVGFRAPEEEPALHGDIRAFDVHTGALRWTFHTIPHPGEYGYETWPKDAWKITGAANNWAGMSLDEKRGILYAPTGSAVTDFYGYDRAGDDLFADTLLALDANTGKRIWHFQGVHHDIWDRDFPSPPALVTIHRDGKAIDAVAQTTKQGFVFLFDRANGKPLFPIEEKPFPASNVPGETTSPTQPIPQLPLPYARQLLTADMLTTRTPEAHAWAVEQFKTFRSEGQFIPFSVDKQTVVFPGFDGGAEWGGPAIDPRTGVIYVNANDIAWTGGLTATKTSGNAGTDLYQHQCSMCHGADRKGSPPAFPSLVHVDQRLSDAAITSLIHDGKARMPAFPGITGEKLDAILAFLKTDSDAMNTGKGNSAQKISAESSARTANTTLSSKSELGGAEAATARYHFTGYRKFLDPDGYPAIVPPWGTLNAIDLNTGKYLWKVPLGEYPELMAKGMKATGSENYGGPIITAGGVVIVSATIYDRKIRAFDSRTGKLLWEYELPYAGNATPATYMIDGKQYVVIAASGARNPAGPQGAAYVAFALPQRT</sequence>
<dbReference type="RefSeq" id="WP_188553273.1">
    <property type="nucleotide sequence ID" value="NZ_BMGT01000002.1"/>
</dbReference>
<dbReference type="CDD" id="cd10280">
    <property type="entry name" value="PQQ_mGDH"/>
    <property type="match status" value="1"/>
</dbReference>
<dbReference type="PANTHER" id="PTHR32303:SF4">
    <property type="entry name" value="QUINOPROTEIN GLUCOSE DEHYDROGENASE"/>
    <property type="match status" value="1"/>
</dbReference>
<evidence type="ECO:0000256" key="6">
    <source>
        <dbReference type="ARBA" id="ARBA00023002"/>
    </source>
</evidence>
<evidence type="ECO:0000259" key="10">
    <source>
        <dbReference type="PROSITE" id="PS51007"/>
    </source>
</evidence>
<dbReference type="InterPro" id="IPR011047">
    <property type="entry name" value="Quinoprotein_ADH-like_sf"/>
</dbReference>
<keyword evidence="12" id="KW-1185">Reference proteome</keyword>
<evidence type="ECO:0000256" key="7">
    <source>
        <dbReference type="ARBA" id="ARBA00023004"/>
    </source>
</evidence>
<dbReference type="InterPro" id="IPR009056">
    <property type="entry name" value="Cyt_c-like_dom"/>
</dbReference>
<evidence type="ECO:0000313" key="11">
    <source>
        <dbReference type="EMBL" id="GGG71109.1"/>
    </source>
</evidence>
<dbReference type="InterPro" id="IPR036909">
    <property type="entry name" value="Cyt_c-like_dom_sf"/>
</dbReference>
<evidence type="ECO:0000256" key="2">
    <source>
        <dbReference type="ARBA" id="ARBA00008156"/>
    </source>
</evidence>
<dbReference type="SUPFAM" id="SSF46626">
    <property type="entry name" value="Cytochrome c"/>
    <property type="match status" value="1"/>
</dbReference>
<proteinExistence type="inferred from homology"/>
<keyword evidence="3 8" id="KW-0349">Heme</keyword>
<dbReference type="GO" id="GO:0009055">
    <property type="term" value="F:electron transfer activity"/>
    <property type="evidence" value="ECO:0007669"/>
    <property type="project" value="InterPro"/>
</dbReference>
<dbReference type="GO" id="GO:0048038">
    <property type="term" value="F:quinone binding"/>
    <property type="evidence" value="ECO:0007669"/>
    <property type="project" value="InterPro"/>
</dbReference>
<dbReference type="GO" id="GO:0046872">
    <property type="term" value="F:metal ion binding"/>
    <property type="evidence" value="ECO:0007669"/>
    <property type="project" value="UniProtKB-KW"/>
</dbReference>
<dbReference type="PANTHER" id="PTHR32303">
    <property type="entry name" value="QUINOPROTEIN ALCOHOL DEHYDROGENASE (CYTOCHROME C)"/>
    <property type="match status" value="1"/>
</dbReference>
<feature type="region of interest" description="Disordered" evidence="9">
    <location>
        <begin position="560"/>
        <end position="581"/>
    </location>
</feature>
<dbReference type="EMBL" id="BMGT01000002">
    <property type="protein sequence ID" value="GGG71109.1"/>
    <property type="molecule type" value="Genomic_DNA"/>
</dbReference>